<gene>
    <name evidence="1" type="ORF">DT594_13975</name>
</gene>
<organism evidence="1 2">
    <name type="scientific">Halopseudomonas laoshanensis</name>
    <dbReference type="NCBI Taxonomy" id="2268758"/>
    <lineage>
        <taxon>Bacteria</taxon>
        <taxon>Pseudomonadati</taxon>
        <taxon>Pseudomonadota</taxon>
        <taxon>Gammaproteobacteria</taxon>
        <taxon>Pseudomonadales</taxon>
        <taxon>Pseudomonadaceae</taxon>
        <taxon>Halopseudomonas</taxon>
    </lineage>
</organism>
<accession>A0A7V7GSW8</accession>
<sequence>MIVDVALPAERYLAWYRGQAGRVLMVSRDGRRVSLPAHHLRAFLTHEGVYGSFLMRFTADGKLLSLERLGGEGPCSAPSF</sequence>
<protein>
    <submittedName>
        <fullName evidence="1">DUF2835 family protein</fullName>
    </submittedName>
</protein>
<dbReference type="OrthoDB" id="5600793at2"/>
<evidence type="ECO:0000313" key="1">
    <source>
        <dbReference type="EMBL" id="KAA0693623.1"/>
    </source>
</evidence>
<reference evidence="1 2" key="1">
    <citation type="submission" date="2018-07" db="EMBL/GenBank/DDBJ databases">
        <title>Pseudomonas laoshanensis sp. nov., isolated from soil.</title>
        <authorList>
            <person name="Sun J."/>
            <person name="Yu L."/>
            <person name="Wang M."/>
            <person name="Zhang C."/>
        </authorList>
    </citation>
    <scope>NUCLEOTIDE SEQUENCE [LARGE SCALE GENOMIC DNA]</scope>
    <source>
        <strain evidence="1 2">Y22</strain>
    </source>
</reference>
<proteinExistence type="predicted"/>
<name>A0A7V7GSW8_9GAMM</name>
<keyword evidence="2" id="KW-1185">Reference proteome</keyword>
<dbReference type="Pfam" id="PF11197">
    <property type="entry name" value="DUF2835"/>
    <property type="match status" value="1"/>
</dbReference>
<dbReference type="AlphaFoldDB" id="A0A7V7GSW8"/>
<comment type="caution">
    <text evidence="1">The sequence shown here is derived from an EMBL/GenBank/DDBJ whole genome shotgun (WGS) entry which is preliminary data.</text>
</comment>
<dbReference type="InterPro" id="IPR021363">
    <property type="entry name" value="DUF2835"/>
</dbReference>
<dbReference type="EMBL" id="QOVF01000004">
    <property type="protein sequence ID" value="KAA0693623.1"/>
    <property type="molecule type" value="Genomic_DNA"/>
</dbReference>
<dbReference type="Proteomes" id="UP000463138">
    <property type="component" value="Unassembled WGS sequence"/>
</dbReference>
<evidence type="ECO:0000313" key="2">
    <source>
        <dbReference type="Proteomes" id="UP000463138"/>
    </source>
</evidence>